<protein>
    <submittedName>
        <fullName evidence="2">Uncharacterized protein</fullName>
    </submittedName>
</protein>
<evidence type="ECO:0000313" key="2">
    <source>
        <dbReference type="EMBL" id="KAF2707401.1"/>
    </source>
</evidence>
<feature type="signal peptide" evidence="1">
    <location>
        <begin position="1"/>
        <end position="21"/>
    </location>
</feature>
<accession>A0A6G1K4M8</accession>
<organism evidence="2 3">
    <name type="scientific">Pleomassaria siparia CBS 279.74</name>
    <dbReference type="NCBI Taxonomy" id="1314801"/>
    <lineage>
        <taxon>Eukaryota</taxon>
        <taxon>Fungi</taxon>
        <taxon>Dikarya</taxon>
        <taxon>Ascomycota</taxon>
        <taxon>Pezizomycotina</taxon>
        <taxon>Dothideomycetes</taxon>
        <taxon>Pleosporomycetidae</taxon>
        <taxon>Pleosporales</taxon>
        <taxon>Pleomassariaceae</taxon>
        <taxon>Pleomassaria</taxon>
    </lineage>
</organism>
<gene>
    <name evidence="2" type="ORF">K504DRAFT_447397</name>
</gene>
<evidence type="ECO:0000256" key="1">
    <source>
        <dbReference type="SAM" id="SignalP"/>
    </source>
</evidence>
<reference evidence="2" key="1">
    <citation type="journal article" date="2020" name="Stud. Mycol.">
        <title>101 Dothideomycetes genomes: a test case for predicting lifestyles and emergence of pathogens.</title>
        <authorList>
            <person name="Haridas S."/>
            <person name="Albert R."/>
            <person name="Binder M."/>
            <person name="Bloem J."/>
            <person name="Labutti K."/>
            <person name="Salamov A."/>
            <person name="Andreopoulos B."/>
            <person name="Baker S."/>
            <person name="Barry K."/>
            <person name="Bills G."/>
            <person name="Bluhm B."/>
            <person name="Cannon C."/>
            <person name="Castanera R."/>
            <person name="Culley D."/>
            <person name="Daum C."/>
            <person name="Ezra D."/>
            <person name="Gonzalez J."/>
            <person name="Henrissat B."/>
            <person name="Kuo A."/>
            <person name="Liang C."/>
            <person name="Lipzen A."/>
            <person name="Lutzoni F."/>
            <person name="Magnuson J."/>
            <person name="Mondo S."/>
            <person name="Nolan M."/>
            <person name="Ohm R."/>
            <person name="Pangilinan J."/>
            <person name="Park H.-J."/>
            <person name="Ramirez L."/>
            <person name="Alfaro M."/>
            <person name="Sun H."/>
            <person name="Tritt A."/>
            <person name="Yoshinaga Y."/>
            <person name="Zwiers L.-H."/>
            <person name="Turgeon B."/>
            <person name="Goodwin S."/>
            <person name="Spatafora J."/>
            <person name="Crous P."/>
            <person name="Grigoriev I."/>
        </authorList>
    </citation>
    <scope>NUCLEOTIDE SEQUENCE</scope>
    <source>
        <strain evidence="2">CBS 279.74</strain>
    </source>
</reference>
<evidence type="ECO:0000313" key="3">
    <source>
        <dbReference type="Proteomes" id="UP000799428"/>
    </source>
</evidence>
<dbReference type="EMBL" id="MU005774">
    <property type="protein sequence ID" value="KAF2707401.1"/>
    <property type="molecule type" value="Genomic_DNA"/>
</dbReference>
<name>A0A6G1K4M8_9PLEO</name>
<keyword evidence="1" id="KW-0732">Signal</keyword>
<keyword evidence="3" id="KW-1185">Reference proteome</keyword>
<feature type="chain" id="PRO_5026247312" evidence="1">
    <location>
        <begin position="22"/>
        <end position="100"/>
    </location>
</feature>
<dbReference type="Proteomes" id="UP000799428">
    <property type="component" value="Unassembled WGS sequence"/>
</dbReference>
<dbReference type="AlphaFoldDB" id="A0A6G1K4M8"/>
<proteinExistence type="predicted"/>
<sequence>MPLSLSLSLSFCLFLSLSVLAEIGSYLGSTQKLVARGMDDDWAGMIRLAQSHPHPILSPLNPATMLNRTHVPVPVPVHRAPGSEKHRPRRGISIPLPFIH</sequence>